<accession>A0AAV4Q7G9</accession>
<protein>
    <submittedName>
        <fullName evidence="2">Uncharacterized protein</fullName>
    </submittedName>
</protein>
<proteinExistence type="predicted"/>
<evidence type="ECO:0000256" key="1">
    <source>
        <dbReference type="SAM" id="Phobius"/>
    </source>
</evidence>
<keyword evidence="1" id="KW-0812">Transmembrane</keyword>
<organism evidence="2 3">
    <name type="scientific">Caerostris extrusa</name>
    <name type="common">Bark spider</name>
    <name type="synonym">Caerostris bankana</name>
    <dbReference type="NCBI Taxonomy" id="172846"/>
    <lineage>
        <taxon>Eukaryota</taxon>
        <taxon>Metazoa</taxon>
        <taxon>Ecdysozoa</taxon>
        <taxon>Arthropoda</taxon>
        <taxon>Chelicerata</taxon>
        <taxon>Arachnida</taxon>
        <taxon>Araneae</taxon>
        <taxon>Araneomorphae</taxon>
        <taxon>Entelegynae</taxon>
        <taxon>Araneoidea</taxon>
        <taxon>Araneidae</taxon>
        <taxon>Caerostris</taxon>
    </lineage>
</organism>
<sequence>MVLDLEMTFTVEKPTGRSGVSLQGNCSTEFAFYEKTLTSCSQVNLNDQITTSEHGGLTDSHHLRVLLQYYCAGSAVDTMRNEAFQSDWQQIAPAKSAYGNIHRWFSLSHTWNLFFSALRYFALAVILDINFFFLMYSAKKDA</sequence>
<comment type="caution">
    <text evidence="2">The sequence shown here is derived from an EMBL/GenBank/DDBJ whole genome shotgun (WGS) entry which is preliminary data.</text>
</comment>
<keyword evidence="1" id="KW-1133">Transmembrane helix</keyword>
<dbReference type="Proteomes" id="UP001054945">
    <property type="component" value="Unassembled WGS sequence"/>
</dbReference>
<dbReference type="EMBL" id="BPLR01005694">
    <property type="protein sequence ID" value="GIY04302.1"/>
    <property type="molecule type" value="Genomic_DNA"/>
</dbReference>
<evidence type="ECO:0000313" key="2">
    <source>
        <dbReference type="EMBL" id="GIY04302.1"/>
    </source>
</evidence>
<dbReference type="AlphaFoldDB" id="A0AAV4Q7G9"/>
<feature type="transmembrane region" description="Helical" evidence="1">
    <location>
        <begin position="113"/>
        <end position="136"/>
    </location>
</feature>
<evidence type="ECO:0000313" key="3">
    <source>
        <dbReference type="Proteomes" id="UP001054945"/>
    </source>
</evidence>
<reference evidence="2 3" key="1">
    <citation type="submission" date="2021-06" db="EMBL/GenBank/DDBJ databases">
        <title>Caerostris extrusa draft genome.</title>
        <authorList>
            <person name="Kono N."/>
            <person name="Arakawa K."/>
        </authorList>
    </citation>
    <scope>NUCLEOTIDE SEQUENCE [LARGE SCALE GENOMIC DNA]</scope>
</reference>
<keyword evidence="3" id="KW-1185">Reference proteome</keyword>
<keyword evidence="1" id="KW-0472">Membrane</keyword>
<name>A0AAV4Q7G9_CAEEX</name>
<gene>
    <name evidence="2" type="ORF">CEXT_689201</name>
</gene>